<keyword evidence="3 6" id="KW-0812">Transmembrane</keyword>
<dbReference type="EMBL" id="EF678493">
    <property type="protein sequence ID" value="ABR18246.1"/>
    <property type="molecule type" value="mRNA"/>
</dbReference>
<evidence type="ECO:0000256" key="6">
    <source>
        <dbReference type="SAM" id="Phobius"/>
    </source>
</evidence>
<proteinExistence type="evidence at transcript level"/>
<evidence type="ECO:0000313" key="8">
    <source>
        <dbReference type="EMBL" id="ABR18246.1"/>
    </source>
</evidence>
<sequence length="387" mass="42074">MDPAPLDDEEIRPLMVSSPSTVANSIVEVTTDTLAPQCLKMSIFSVSHGTARSKERRNKPMEADFTALSEFLIWAWGGSRYSGMVCMALSSLMYSIMGLFVELFAATSAPSYETIFIRCAVILVAAFIWLRKTGQPLFGLPHVWRLLMARAITGYLSLLGFFYSIQVLPLHDAIVLNFTTPFMAAILASFILQEKLGVIELGGIFCNFLGIFLVYQPIPFLQGQRPESNGSTGLDIPGRQYYIHSILIALLSAVTGGANYCFIRAAAKASEQPLVTVFAFAAVACPSAAMCMFLFQKFVLPGIYPFIGMVIISLLAFVAEVLLARGLQLEKASRATSNLYIEAFASHVLGIMFLGQTPSVSGLFGAAIIIISTMAVSYFGNDKPPES</sequence>
<reference evidence="8" key="1">
    <citation type="submission" date="2007-06" db="EMBL/GenBank/DDBJ databases">
        <title>Full length cDNA sequences from Sitka Spruce (Picea sitchensis).</title>
        <authorList>
            <person name="Ralph S.G."/>
            <person name="Chun H.E."/>
            <person name="Liao N."/>
            <person name="Ali J."/>
            <person name="Reid K."/>
            <person name="Kolosova N."/>
            <person name="Cooper N."/>
            <person name="Cullis C."/>
            <person name="Jancsik S."/>
            <person name="Moore R."/>
            <person name="Mayo M."/>
            <person name="Wagner S."/>
            <person name="Holt R.A."/>
            <person name="Jones S.J.M."/>
            <person name="Marra M.A."/>
            <person name="Ritland C.E."/>
            <person name="Ritland K."/>
            <person name="Bohlmann J."/>
        </authorList>
    </citation>
    <scope>NUCLEOTIDE SEQUENCE</scope>
    <source>
        <tissue evidence="8">Bark</tissue>
    </source>
</reference>
<protein>
    <recommendedName>
        <fullName evidence="7">EamA domain-containing protein</fullName>
    </recommendedName>
</protein>
<feature type="transmembrane region" description="Helical" evidence="6">
    <location>
        <begin position="112"/>
        <end position="130"/>
    </location>
</feature>
<feature type="transmembrane region" description="Helical" evidence="6">
    <location>
        <begin position="335"/>
        <end position="354"/>
    </location>
</feature>
<dbReference type="SUPFAM" id="SSF103481">
    <property type="entry name" value="Multidrug resistance efflux transporter EmrE"/>
    <property type="match status" value="2"/>
</dbReference>
<evidence type="ECO:0000256" key="4">
    <source>
        <dbReference type="ARBA" id="ARBA00022989"/>
    </source>
</evidence>
<evidence type="ECO:0000256" key="1">
    <source>
        <dbReference type="ARBA" id="ARBA00004141"/>
    </source>
</evidence>
<feature type="domain" description="EamA" evidence="7">
    <location>
        <begin position="246"/>
        <end position="377"/>
    </location>
</feature>
<evidence type="ECO:0000256" key="5">
    <source>
        <dbReference type="ARBA" id="ARBA00023136"/>
    </source>
</evidence>
<dbReference type="AlphaFoldDB" id="B8LRG6"/>
<evidence type="ECO:0000259" key="7">
    <source>
        <dbReference type="Pfam" id="PF00892"/>
    </source>
</evidence>
<feature type="transmembrane region" description="Helical" evidence="6">
    <location>
        <begin position="274"/>
        <end position="296"/>
    </location>
</feature>
<feature type="transmembrane region" description="Helical" evidence="6">
    <location>
        <begin position="84"/>
        <end position="106"/>
    </location>
</feature>
<dbReference type="Pfam" id="PF00892">
    <property type="entry name" value="EamA"/>
    <property type="match status" value="2"/>
</dbReference>
<feature type="transmembrane region" description="Helical" evidence="6">
    <location>
        <begin position="302"/>
        <end position="323"/>
    </location>
</feature>
<dbReference type="PANTHER" id="PTHR22911">
    <property type="entry name" value="ACYL-MALONYL CONDENSING ENZYME-RELATED"/>
    <property type="match status" value="1"/>
</dbReference>
<feature type="transmembrane region" description="Helical" evidence="6">
    <location>
        <begin position="174"/>
        <end position="192"/>
    </location>
</feature>
<dbReference type="PANTHER" id="PTHR22911:SF6">
    <property type="entry name" value="SOLUTE CARRIER FAMILY 35 MEMBER G1"/>
    <property type="match status" value="1"/>
</dbReference>
<accession>B8LRG6</accession>
<name>B8LRG6_PICSI</name>
<dbReference type="GO" id="GO:0016020">
    <property type="term" value="C:membrane"/>
    <property type="evidence" value="ECO:0007669"/>
    <property type="project" value="UniProtKB-SubCell"/>
</dbReference>
<keyword evidence="5 6" id="KW-0472">Membrane</keyword>
<dbReference type="InterPro" id="IPR000620">
    <property type="entry name" value="EamA_dom"/>
</dbReference>
<feature type="domain" description="EamA" evidence="7">
    <location>
        <begin position="82"/>
        <end position="215"/>
    </location>
</feature>
<feature type="transmembrane region" description="Helical" evidence="6">
    <location>
        <begin position="241"/>
        <end position="262"/>
    </location>
</feature>
<comment type="similarity">
    <text evidence="2">Belongs to the drug/metabolite transporter (DMT) superfamily. Plant drug/metabolite exporter (P-DME) (TC 2.A.7.4) family.</text>
</comment>
<evidence type="ECO:0000256" key="3">
    <source>
        <dbReference type="ARBA" id="ARBA00022692"/>
    </source>
</evidence>
<comment type="subcellular location">
    <subcellularLocation>
        <location evidence="1">Membrane</location>
        <topology evidence="1">Multi-pass membrane protein</topology>
    </subcellularLocation>
</comment>
<feature type="transmembrane region" description="Helical" evidence="6">
    <location>
        <begin position="360"/>
        <end position="380"/>
    </location>
</feature>
<feature type="transmembrane region" description="Helical" evidence="6">
    <location>
        <begin position="142"/>
        <end position="162"/>
    </location>
</feature>
<organism evidence="8">
    <name type="scientific">Picea sitchensis</name>
    <name type="common">Sitka spruce</name>
    <name type="synonym">Pinus sitchensis</name>
    <dbReference type="NCBI Taxonomy" id="3332"/>
    <lineage>
        <taxon>Eukaryota</taxon>
        <taxon>Viridiplantae</taxon>
        <taxon>Streptophyta</taxon>
        <taxon>Embryophyta</taxon>
        <taxon>Tracheophyta</taxon>
        <taxon>Spermatophyta</taxon>
        <taxon>Pinopsida</taxon>
        <taxon>Pinidae</taxon>
        <taxon>Conifers I</taxon>
        <taxon>Pinales</taxon>
        <taxon>Pinaceae</taxon>
        <taxon>Picea</taxon>
    </lineage>
</organism>
<evidence type="ECO:0000256" key="2">
    <source>
        <dbReference type="ARBA" id="ARBA00007635"/>
    </source>
</evidence>
<keyword evidence="4 6" id="KW-1133">Transmembrane helix</keyword>
<feature type="transmembrane region" description="Helical" evidence="6">
    <location>
        <begin position="204"/>
        <end position="221"/>
    </location>
</feature>
<dbReference type="InterPro" id="IPR037185">
    <property type="entry name" value="EmrE-like"/>
</dbReference>